<accession>A0A6H1ZW70</accession>
<reference evidence="1" key="1">
    <citation type="submission" date="2020-03" db="EMBL/GenBank/DDBJ databases">
        <title>The deep terrestrial virosphere.</title>
        <authorList>
            <person name="Holmfeldt K."/>
            <person name="Nilsson E."/>
            <person name="Simone D."/>
            <person name="Lopez-Fernandez M."/>
            <person name="Wu X."/>
            <person name="de Brujin I."/>
            <person name="Lundin D."/>
            <person name="Andersson A."/>
            <person name="Bertilsson S."/>
            <person name="Dopson M."/>
        </authorList>
    </citation>
    <scope>NUCLEOTIDE SEQUENCE</scope>
    <source>
        <strain evidence="1">TM448A02308</strain>
    </source>
</reference>
<name>A0A6H1ZW70_9ZZZZ</name>
<protein>
    <submittedName>
        <fullName evidence="1">Uncharacterized protein</fullName>
    </submittedName>
</protein>
<gene>
    <name evidence="1" type="ORF">TM448A02308_0009</name>
</gene>
<dbReference type="EMBL" id="MT144290">
    <property type="protein sequence ID" value="QJA51814.1"/>
    <property type="molecule type" value="Genomic_DNA"/>
</dbReference>
<dbReference type="AlphaFoldDB" id="A0A6H1ZW70"/>
<proteinExistence type="predicted"/>
<organism evidence="1">
    <name type="scientific">viral metagenome</name>
    <dbReference type="NCBI Taxonomy" id="1070528"/>
    <lineage>
        <taxon>unclassified sequences</taxon>
        <taxon>metagenomes</taxon>
        <taxon>organismal metagenomes</taxon>
    </lineage>
</organism>
<evidence type="ECO:0000313" key="1">
    <source>
        <dbReference type="EMBL" id="QJA51814.1"/>
    </source>
</evidence>
<sequence length="44" mass="5007">MAKQLIELLKLLKLFPESGHGEILIKIMNGEITICKLTENKKIN</sequence>